<name>A0A069SN01_PHOVU</name>
<dbReference type="Gene3D" id="1.10.10.10">
    <property type="entry name" value="Winged helix-like DNA-binding domain superfamily/Winged helix DNA-binding domain"/>
    <property type="match status" value="1"/>
</dbReference>
<keyword evidence="4" id="KW-0804">Transcription</keyword>
<dbReference type="RefSeq" id="WP_032952309.1">
    <property type="nucleotide sequence ID" value="NZ_JNHM01000004.1"/>
</dbReference>
<dbReference type="Gene3D" id="1.10.1740.10">
    <property type="match status" value="1"/>
</dbReference>
<dbReference type="SUPFAM" id="SSF88659">
    <property type="entry name" value="Sigma3 and sigma4 domains of RNA polymerase sigma factors"/>
    <property type="match status" value="1"/>
</dbReference>
<comment type="caution">
    <text evidence="7">The sequence shown here is derived from an EMBL/GenBank/DDBJ whole genome shotgun (WGS) entry which is preliminary data.</text>
</comment>
<keyword evidence="2" id="KW-0805">Transcription regulation</keyword>
<feature type="domain" description="RNA polymerase sigma-70 region 2" evidence="5">
    <location>
        <begin position="16"/>
        <end position="82"/>
    </location>
</feature>
<evidence type="ECO:0000256" key="4">
    <source>
        <dbReference type="ARBA" id="ARBA00023163"/>
    </source>
</evidence>
<dbReference type="Proteomes" id="UP000027661">
    <property type="component" value="Unassembled WGS sequence"/>
</dbReference>
<evidence type="ECO:0000313" key="7">
    <source>
        <dbReference type="EMBL" id="KDS56496.1"/>
    </source>
</evidence>
<evidence type="ECO:0000256" key="2">
    <source>
        <dbReference type="ARBA" id="ARBA00023015"/>
    </source>
</evidence>
<dbReference type="InterPro" id="IPR036388">
    <property type="entry name" value="WH-like_DNA-bd_sf"/>
</dbReference>
<dbReference type="SUPFAM" id="SSF88946">
    <property type="entry name" value="Sigma2 domain of RNA polymerase sigma factors"/>
    <property type="match status" value="1"/>
</dbReference>
<evidence type="ECO:0000256" key="1">
    <source>
        <dbReference type="ARBA" id="ARBA00010641"/>
    </source>
</evidence>
<dbReference type="InterPro" id="IPR013324">
    <property type="entry name" value="RNA_pol_sigma_r3/r4-like"/>
</dbReference>
<dbReference type="PANTHER" id="PTHR43133:SF46">
    <property type="entry name" value="RNA POLYMERASE SIGMA-70 FACTOR ECF SUBFAMILY"/>
    <property type="match status" value="1"/>
</dbReference>
<dbReference type="InterPro" id="IPR007627">
    <property type="entry name" value="RNA_pol_sigma70_r2"/>
</dbReference>
<evidence type="ECO:0000313" key="8">
    <source>
        <dbReference type="Proteomes" id="UP000027661"/>
    </source>
</evidence>
<dbReference type="Pfam" id="PF04542">
    <property type="entry name" value="Sigma70_r2"/>
    <property type="match status" value="1"/>
</dbReference>
<dbReference type="GO" id="GO:0006352">
    <property type="term" value="P:DNA-templated transcription initiation"/>
    <property type="evidence" value="ECO:0007669"/>
    <property type="project" value="InterPro"/>
</dbReference>
<dbReference type="NCBIfam" id="TIGR02985">
    <property type="entry name" value="Sig70_bacteroi1"/>
    <property type="match status" value="1"/>
</dbReference>
<dbReference type="AlphaFoldDB" id="A0A069SN01"/>
<dbReference type="EMBL" id="JNHM01000004">
    <property type="protein sequence ID" value="KDS56496.1"/>
    <property type="molecule type" value="Genomic_DNA"/>
</dbReference>
<dbReference type="PANTHER" id="PTHR43133">
    <property type="entry name" value="RNA POLYMERASE ECF-TYPE SIGMA FACTO"/>
    <property type="match status" value="1"/>
</dbReference>
<organism evidence="7 8">
    <name type="scientific">Phocaeicola vulgatus str. 3975 RP4</name>
    <dbReference type="NCBI Taxonomy" id="1339352"/>
    <lineage>
        <taxon>Bacteria</taxon>
        <taxon>Pseudomonadati</taxon>
        <taxon>Bacteroidota</taxon>
        <taxon>Bacteroidia</taxon>
        <taxon>Bacteroidales</taxon>
        <taxon>Bacteroidaceae</taxon>
        <taxon>Phocaeicola</taxon>
    </lineage>
</organism>
<dbReference type="GO" id="GO:0003677">
    <property type="term" value="F:DNA binding"/>
    <property type="evidence" value="ECO:0007669"/>
    <property type="project" value="InterPro"/>
</dbReference>
<proteinExistence type="inferred from homology"/>
<evidence type="ECO:0000259" key="5">
    <source>
        <dbReference type="Pfam" id="PF04542"/>
    </source>
</evidence>
<dbReference type="InterPro" id="IPR014284">
    <property type="entry name" value="RNA_pol_sigma-70_dom"/>
</dbReference>
<dbReference type="Pfam" id="PF08281">
    <property type="entry name" value="Sigma70_r4_2"/>
    <property type="match status" value="1"/>
</dbReference>
<dbReference type="InterPro" id="IPR013325">
    <property type="entry name" value="RNA_pol_sigma_r2"/>
</dbReference>
<accession>A0A069SN01</accession>
<gene>
    <name evidence="7" type="ORF">M099_0290</name>
</gene>
<keyword evidence="3" id="KW-0731">Sigma factor</keyword>
<dbReference type="GO" id="GO:0016987">
    <property type="term" value="F:sigma factor activity"/>
    <property type="evidence" value="ECO:0007669"/>
    <property type="project" value="UniProtKB-KW"/>
</dbReference>
<dbReference type="InterPro" id="IPR039425">
    <property type="entry name" value="RNA_pol_sigma-70-like"/>
</dbReference>
<protein>
    <submittedName>
        <fullName evidence="7">RNA polymerase sigma-70 factor, expansion 1 family protein</fullName>
    </submittedName>
</protein>
<reference evidence="7 8" key="1">
    <citation type="submission" date="2014-04" db="EMBL/GenBank/DDBJ databases">
        <authorList>
            <person name="Sears C."/>
            <person name="Carroll K."/>
            <person name="Sack B.R."/>
            <person name="Qadri F."/>
            <person name="Myers L.L."/>
            <person name="Chung G.-T."/>
            <person name="Escheverria P."/>
            <person name="Fraser C.M."/>
            <person name="Sadzewicz L."/>
            <person name="Shefchek K.A."/>
            <person name="Tallon L."/>
            <person name="Das S.P."/>
            <person name="Daugherty S."/>
            <person name="Mongodin E.F."/>
        </authorList>
    </citation>
    <scope>NUCLEOTIDE SEQUENCE [LARGE SCALE GENOMIC DNA]</scope>
    <source>
        <strain evidence="7 8">3975 RP4</strain>
    </source>
</reference>
<feature type="domain" description="RNA polymerase sigma factor 70 region 4 type 2" evidence="6">
    <location>
        <begin position="122"/>
        <end position="172"/>
    </location>
</feature>
<dbReference type="NCBIfam" id="TIGR02937">
    <property type="entry name" value="sigma70-ECF"/>
    <property type="match status" value="1"/>
</dbReference>
<dbReference type="InterPro" id="IPR014327">
    <property type="entry name" value="RNA_pol_sigma70_bacteroid"/>
</dbReference>
<dbReference type="InterPro" id="IPR013249">
    <property type="entry name" value="RNA_pol_sigma70_r4_t2"/>
</dbReference>
<dbReference type="CDD" id="cd06171">
    <property type="entry name" value="Sigma70_r4"/>
    <property type="match status" value="1"/>
</dbReference>
<sequence length="195" mass="22600">MSTHGSLSEVELFNLLYKSSFNKVCNFACFYVRNKQVSEDITMDAFLQLLETMKVESVDNPMALLITIVKHKSLDYLKTQVRRENTKDDLIQWKQHELAIRISNLEGCNPSYIFSQEIKSIMMKTLNQLPKQTQKVFIMSRFENKSGKEIAQMLGISVKGVDYHMNKALKELRIALKDYLPILIWLCLTDLINKG</sequence>
<evidence type="ECO:0000259" key="6">
    <source>
        <dbReference type="Pfam" id="PF08281"/>
    </source>
</evidence>
<comment type="similarity">
    <text evidence="1">Belongs to the sigma-70 factor family. ECF subfamily.</text>
</comment>
<dbReference type="PATRIC" id="fig|1339352.3.peg.283"/>
<evidence type="ECO:0000256" key="3">
    <source>
        <dbReference type="ARBA" id="ARBA00023082"/>
    </source>
</evidence>